<dbReference type="AlphaFoldDB" id="A0A176TG41"/>
<dbReference type="PANTHER" id="PTHR21015">
    <property type="entry name" value="UDP-N-ACETYLGLUCOSAMINE--N-ACETYLMURAMYL-(PENTAPEPTIDE) PYROPHOSPHORYL-UNDECAPRENOL N-ACETYLGLUCOSAMINE TRANSFERASE 1"/>
    <property type="match status" value="1"/>
</dbReference>
<dbReference type="STRING" id="1333662.LPB303_00805"/>
<proteinExistence type="predicted"/>
<reference evidence="2 3" key="1">
    <citation type="submission" date="2016-02" db="EMBL/GenBank/DDBJ databases">
        <title>Draft genome sequence of Polaribacter atrinae KACC17473.</title>
        <authorList>
            <person name="Shin S.-K."/>
            <person name="Yi H."/>
        </authorList>
    </citation>
    <scope>NUCLEOTIDE SEQUENCE [LARGE SCALE GENOMIC DNA]</scope>
    <source>
        <strain evidence="2 3">KACC 17473</strain>
    </source>
</reference>
<dbReference type="Proteomes" id="UP000076923">
    <property type="component" value="Unassembled WGS sequence"/>
</dbReference>
<comment type="caution">
    <text evidence="2">The sequence shown here is derived from an EMBL/GenBank/DDBJ whole genome shotgun (WGS) entry which is preliminary data.</text>
</comment>
<dbReference type="Pfam" id="PF04101">
    <property type="entry name" value="Glyco_tran_28_C"/>
    <property type="match status" value="1"/>
</dbReference>
<sequence>MTATSKKIIIAPLNWGLGHASRCVPIIKALLENNFTPIIASDGNAFTFLRKEFPSLEYLEIPTYTISYQRSLKLGLLLQLPKIIKSVREEKRIINNFILRNKDVVGVISDNRISVRSSLVPSVYITHQINVLSGNTTFITSFVHQKIIQKFDECWIPDNENSEFSGKLSSTKKKLNTKFIGVLSRFKKEDLVENTDILIILSGPEPNRTFLENKLKIAFKNDSRSIVFVLGKVEAVQKKWISENTTFYNYLLSEELQKLINSSKVVICRSGYSSIMDVAVLGKKVFFIPTQNQPEQEYLAAYLDEKKYAPFSKIEDFVEEKITTIKDYKGLKTNETKVDFKLFRLFERK</sequence>
<dbReference type="GO" id="GO:0016758">
    <property type="term" value="F:hexosyltransferase activity"/>
    <property type="evidence" value="ECO:0007669"/>
    <property type="project" value="InterPro"/>
</dbReference>
<keyword evidence="3" id="KW-1185">Reference proteome</keyword>
<organism evidence="2 3">
    <name type="scientific">Polaribacter atrinae</name>
    <dbReference type="NCBI Taxonomy" id="1333662"/>
    <lineage>
        <taxon>Bacteria</taxon>
        <taxon>Pseudomonadati</taxon>
        <taxon>Bacteroidota</taxon>
        <taxon>Flavobacteriia</taxon>
        <taxon>Flavobacteriales</taxon>
        <taxon>Flavobacteriaceae</taxon>
    </lineage>
</organism>
<dbReference type="PANTHER" id="PTHR21015:SF22">
    <property type="entry name" value="GLYCOSYLTRANSFERASE"/>
    <property type="match status" value="1"/>
</dbReference>
<evidence type="ECO:0000259" key="1">
    <source>
        <dbReference type="Pfam" id="PF04101"/>
    </source>
</evidence>
<feature type="domain" description="Glycosyl transferase family 28 C-terminal" evidence="1">
    <location>
        <begin position="216"/>
        <end position="317"/>
    </location>
</feature>
<evidence type="ECO:0000313" key="2">
    <source>
        <dbReference type="EMBL" id="OAD46822.1"/>
    </source>
</evidence>
<dbReference type="InterPro" id="IPR007235">
    <property type="entry name" value="Glyco_trans_28_C"/>
</dbReference>
<gene>
    <name evidence="2" type="ORF">LPB303_00805</name>
</gene>
<keyword evidence="2" id="KW-0808">Transferase</keyword>
<evidence type="ECO:0000313" key="3">
    <source>
        <dbReference type="Proteomes" id="UP000076923"/>
    </source>
</evidence>
<dbReference type="OrthoDB" id="9803241at2"/>
<protein>
    <submittedName>
        <fullName evidence="2">Glycosyltransferase</fullName>
    </submittedName>
</protein>
<dbReference type="EMBL" id="LVWE01000001">
    <property type="protein sequence ID" value="OAD46822.1"/>
    <property type="molecule type" value="Genomic_DNA"/>
</dbReference>
<dbReference type="Gene3D" id="3.40.50.2000">
    <property type="entry name" value="Glycogen Phosphorylase B"/>
    <property type="match status" value="1"/>
</dbReference>
<dbReference type="SUPFAM" id="SSF53756">
    <property type="entry name" value="UDP-Glycosyltransferase/glycogen phosphorylase"/>
    <property type="match status" value="1"/>
</dbReference>
<accession>A0A176TG41</accession>
<name>A0A176TG41_9FLAO</name>
<dbReference type="RefSeq" id="WP_068447134.1">
    <property type="nucleotide sequence ID" value="NZ_CP150660.1"/>
</dbReference>